<gene>
    <name evidence="9" type="ORF">ENJ89_10660</name>
</gene>
<comment type="caution">
    <text evidence="9">The sequence shown here is derived from an EMBL/GenBank/DDBJ whole genome shotgun (WGS) entry which is preliminary data.</text>
</comment>
<dbReference type="Proteomes" id="UP000886124">
    <property type="component" value="Unassembled WGS sequence"/>
</dbReference>
<evidence type="ECO:0000256" key="1">
    <source>
        <dbReference type="ARBA" id="ARBA00004141"/>
    </source>
</evidence>
<dbReference type="Pfam" id="PF01694">
    <property type="entry name" value="Rhomboid"/>
    <property type="match status" value="1"/>
</dbReference>
<feature type="transmembrane region" description="Helical" evidence="7">
    <location>
        <begin position="147"/>
        <end position="173"/>
    </location>
</feature>
<evidence type="ECO:0000256" key="4">
    <source>
        <dbReference type="ARBA" id="ARBA00022801"/>
    </source>
</evidence>
<dbReference type="InterPro" id="IPR022764">
    <property type="entry name" value="Peptidase_S54_rhomboid_dom"/>
</dbReference>
<dbReference type="GO" id="GO:0004252">
    <property type="term" value="F:serine-type endopeptidase activity"/>
    <property type="evidence" value="ECO:0007669"/>
    <property type="project" value="InterPro"/>
</dbReference>
<keyword evidence="6 7" id="KW-0472">Membrane</keyword>
<evidence type="ECO:0000256" key="2">
    <source>
        <dbReference type="ARBA" id="ARBA00009045"/>
    </source>
</evidence>
<keyword evidence="3 7" id="KW-0812">Transmembrane</keyword>
<protein>
    <submittedName>
        <fullName evidence="9">Rhomboid family intramembrane serine protease</fullName>
    </submittedName>
</protein>
<dbReference type="SUPFAM" id="SSF144091">
    <property type="entry name" value="Rhomboid-like"/>
    <property type="match status" value="1"/>
</dbReference>
<proteinExistence type="inferred from homology"/>
<feature type="domain" description="Peptidase S54 rhomboid" evidence="8">
    <location>
        <begin position="58"/>
        <end position="208"/>
    </location>
</feature>
<evidence type="ECO:0000256" key="7">
    <source>
        <dbReference type="SAM" id="Phobius"/>
    </source>
</evidence>
<evidence type="ECO:0000259" key="8">
    <source>
        <dbReference type="Pfam" id="PF01694"/>
    </source>
</evidence>
<dbReference type="InterPro" id="IPR050925">
    <property type="entry name" value="Rhomboid_protease_S54"/>
</dbReference>
<evidence type="ECO:0000256" key="3">
    <source>
        <dbReference type="ARBA" id="ARBA00022692"/>
    </source>
</evidence>
<feature type="transmembrane region" description="Helical" evidence="7">
    <location>
        <begin position="12"/>
        <end position="31"/>
    </location>
</feature>
<comment type="subcellular location">
    <subcellularLocation>
        <location evidence="1">Membrane</location>
        <topology evidence="1">Multi-pass membrane protein</topology>
    </subcellularLocation>
</comment>
<evidence type="ECO:0000313" key="9">
    <source>
        <dbReference type="EMBL" id="HHJ53646.1"/>
    </source>
</evidence>
<feature type="transmembrane region" description="Helical" evidence="7">
    <location>
        <begin position="59"/>
        <end position="84"/>
    </location>
</feature>
<evidence type="ECO:0000256" key="5">
    <source>
        <dbReference type="ARBA" id="ARBA00022989"/>
    </source>
</evidence>
<sequence length="219" mass="25249">MIPIADESPKGYVPFVNYAIITANILVFFFWEQTTETFFQIYGLIPARFLAYPLDAHNYVTIFTSMFMHGGFFHLFGNMLYLWIFGDNIEYTVGHFRYLIFYFTVGISAALFQTLAFPDSTVPMVGASGAISGVLGAYLVKFPTNRISILFFFFFIIRIFKVPAAIVLSLWFFFQLWNGFFNFTAQSSEGVAWFAHIGGFLAGFILIKLFDRYPRRWLV</sequence>
<dbReference type="FunFam" id="1.20.1540.10:FF:000027">
    <property type="entry name" value="Rhomboid family intramembrane serine protease"/>
    <property type="match status" value="1"/>
</dbReference>
<dbReference type="PANTHER" id="PTHR43731:SF14">
    <property type="entry name" value="PRESENILIN-ASSOCIATED RHOMBOID-LIKE PROTEIN, MITOCHONDRIAL"/>
    <property type="match status" value="1"/>
</dbReference>
<feature type="transmembrane region" description="Helical" evidence="7">
    <location>
        <begin position="122"/>
        <end position="140"/>
    </location>
</feature>
<keyword evidence="4" id="KW-0378">Hydrolase</keyword>
<keyword evidence="5 7" id="KW-1133">Transmembrane helix</keyword>
<comment type="similarity">
    <text evidence="2">Belongs to the peptidase S54 family.</text>
</comment>
<dbReference type="EMBL" id="DROD01000676">
    <property type="protein sequence ID" value="HHJ53646.1"/>
    <property type="molecule type" value="Genomic_DNA"/>
</dbReference>
<dbReference type="Gene3D" id="1.20.1540.10">
    <property type="entry name" value="Rhomboid-like"/>
    <property type="match status" value="1"/>
</dbReference>
<dbReference type="InterPro" id="IPR035952">
    <property type="entry name" value="Rhomboid-like_sf"/>
</dbReference>
<reference evidence="9" key="1">
    <citation type="journal article" date="2020" name="mSystems">
        <title>Genome- and Community-Level Interaction Insights into Carbon Utilization and Element Cycling Functions of Hydrothermarchaeota in Hydrothermal Sediment.</title>
        <authorList>
            <person name="Zhou Z."/>
            <person name="Liu Y."/>
            <person name="Xu W."/>
            <person name="Pan J."/>
            <person name="Luo Z.H."/>
            <person name="Li M."/>
        </authorList>
    </citation>
    <scope>NUCLEOTIDE SEQUENCE [LARGE SCALE GENOMIC DNA]</scope>
    <source>
        <strain evidence="9">HyVt-527</strain>
    </source>
</reference>
<dbReference type="GO" id="GO:0016020">
    <property type="term" value="C:membrane"/>
    <property type="evidence" value="ECO:0007669"/>
    <property type="project" value="UniProtKB-SubCell"/>
</dbReference>
<evidence type="ECO:0000256" key="6">
    <source>
        <dbReference type="ARBA" id="ARBA00023136"/>
    </source>
</evidence>
<keyword evidence="9" id="KW-0645">Protease</keyword>
<accession>A0A7V5PR77</accession>
<name>A0A7V5PR77_CALAY</name>
<feature type="transmembrane region" description="Helical" evidence="7">
    <location>
        <begin position="193"/>
        <end position="210"/>
    </location>
</feature>
<organism evidence="9">
    <name type="scientific">Caldithrix abyssi</name>
    <dbReference type="NCBI Taxonomy" id="187145"/>
    <lineage>
        <taxon>Bacteria</taxon>
        <taxon>Pseudomonadati</taxon>
        <taxon>Calditrichota</taxon>
        <taxon>Calditrichia</taxon>
        <taxon>Calditrichales</taxon>
        <taxon>Calditrichaceae</taxon>
        <taxon>Caldithrix</taxon>
    </lineage>
</organism>
<dbReference type="AlphaFoldDB" id="A0A7V5PR77"/>
<dbReference type="PANTHER" id="PTHR43731">
    <property type="entry name" value="RHOMBOID PROTEASE"/>
    <property type="match status" value="1"/>
</dbReference>
<dbReference type="GO" id="GO:0006508">
    <property type="term" value="P:proteolysis"/>
    <property type="evidence" value="ECO:0007669"/>
    <property type="project" value="UniProtKB-KW"/>
</dbReference>
<feature type="transmembrane region" description="Helical" evidence="7">
    <location>
        <begin position="96"/>
        <end position="116"/>
    </location>
</feature>